<reference evidence="4" key="1">
    <citation type="submission" date="2017-10" db="EMBL/GenBank/DDBJ databases">
        <authorList>
            <person name="Toshchakov S.V."/>
            <person name="Goeva M.A."/>
        </authorList>
    </citation>
    <scope>NUCLEOTIDE SEQUENCE [LARGE SCALE GENOMIC DNA]</scope>
    <source>
        <strain evidence="4">JR1/69-1-13</strain>
    </source>
</reference>
<evidence type="ECO:0000259" key="2">
    <source>
        <dbReference type="Pfam" id="PF01970"/>
    </source>
</evidence>
<feature type="transmembrane region" description="Helical" evidence="1">
    <location>
        <begin position="201"/>
        <end position="220"/>
    </location>
</feature>
<dbReference type="AlphaFoldDB" id="A0A2U1V1B6"/>
<keyword evidence="1" id="KW-0472">Membrane</keyword>
<dbReference type="Proteomes" id="UP000245048">
    <property type="component" value="Unassembled WGS sequence"/>
</dbReference>
<evidence type="ECO:0000313" key="4">
    <source>
        <dbReference type="Proteomes" id="UP000245048"/>
    </source>
</evidence>
<dbReference type="InterPro" id="IPR002823">
    <property type="entry name" value="DUF112_TM"/>
</dbReference>
<feature type="domain" description="DUF112" evidence="2">
    <location>
        <begin position="21"/>
        <end position="438"/>
    </location>
</feature>
<keyword evidence="1" id="KW-0812">Transmembrane</keyword>
<sequence length="509" mass="52273">MDNLHLLWGGVQTLATHPTAILLSIFGVAAGIVIGALPGLTATMGVAILLPFTFSMDPVSGLLMISGVFFGGIYGGSIPAILLRIPGTPAAAATAIDGYALAQKGQAGLALGVATISSFIGGTLSVLILIFLAPILAGFALKFSASETFALAVFGLSIIASISGDSLVKGLIAGFAGLLVASIGLDPMGGFPRFTAGYTELFTVPFIPVMIGLFAAAEVFKSMEEGELRARAMAQIGRLLPSWPQLRGLTGTLLRSSGLGAFIGAIPGAGADIAAYVSYNEARRFSRTPENFGKGEIAAISACEAGGNACTGGALMTMMTLGIPGDAVTAVMMGALVVQGLQPGPLLFTDHAELVFTLLAGMLFCYLVLLALGLGSLRFIGRVLMMPRSVLMPLVLLLCVVGAYAINNSVFDIGIMLAAGVVGYFMQRWGFPASPVVLALIMGPMAEASFRRALSLSNGSYDFLWTRPITVALLALAAVTLLLPLLRRRKGGGPGGTPEALPATAAGKE</sequence>
<dbReference type="Pfam" id="PF01970">
    <property type="entry name" value="TctA"/>
    <property type="match status" value="1"/>
</dbReference>
<feature type="transmembrane region" description="Helical" evidence="1">
    <location>
        <begin position="20"/>
        <end position="50"/>
    </location>
</feature>
<organism evidence="3 4">
    <name type="scientific">Teichococcus aestuarii</name>
    <dbReference type="NCBI Taxonomy" id="568898"/>
    <lineage>
        <taxon>Bacteria</taxon>
        <taxon>Pseudomonadati</taxon>
        <taxon>Pseudomonadota</taxon>
        <taxon>Alphaproteobacteria</taxon>
        <taxon>Acetobacterales</taxon>
        <taxon>Roseomonadaceae</taxon>
        <taxon>Roseomonas</taxon>
    </lineage>
</organism>
<name>A0A2U1V1B6_9PROT</name>
<dbReference type="PANTHER" id="PTHR35342">
    <property type="entry name" value="TRICARBOXYLIC TRANSPORT PROTEIN"/>
    <property type="match status" value="1"/>
</dbReference>
<evidence type="ECO:0000313" key="3">
    <source>
        <dbReference type="EMBL" id="PWC27708.1"/>
    </source>
</evidence>
<feature type="transmembrane region" description="Helical" evidence="1">
    <location>
        <begin position="119"/>
        <end position="141"/>
    </location>
</feature>
<feature type="transmembrane region" description="Helical" evidence="1">
    <location>
        <begin position="148"/>
        <end position="164"/>
    </location>
</feature>
<feature type="transmembrane region" description="Helical" evidence="1">
    <location>
        <begin position="259"/>
        <end position="279"/>
    </location>
</feature>
<dbReference type="OrthoDB" id="7256204at2"/>
<comment type="caution">
    <text evidence="3">The sequence shown here is derived from an EMBL/GenBank/DDBJ whole genome shotgun (WGS) entry which is preliminary data.</text>
</comment>
<dbReference type="RefSeq" id="WP_109518138.1">
    <property type="nucleotide sequence ID" value="NZ_JBHSCH010000008.1"/>
</dbReference>
<feature type="transmembrane region" description="Helical" evidence="1">
    <location>
        <begin position="465"/>
        <end position="486"/>
    </location>
</feature>
<protein>
    <submittedName>
        <fullName evidence="3">C4-dicarboxylate ABC transporter permease</fullName>
    </submittedName>
</protein>
<feature type="transmembrane region" description="Helical" evidence="1">
    <location>
        <begin position="354"/>
        <end position="377"/>
    </location>
</feature>
<accession>A0A2U1V1B6</accession>
<dbReference type="PANTHER" id="PTHR35342:SF5">
    <property type="entry name" value="TRICARBOXYLIC TRANSPORT PROTEIN"/>
    <property type="match status" value="1"/>
</dbReference>
<keyword evidence="1" id="KW-1133">Transmembrane helix</keyword>
<keyword evidence="4" id="KW-1185">Reference proteome</keyword>
<feature type="transmembrane region" description="Helical" evidence="1">
    <location>
        <begin position="321"/>
        <end position="342"/>
    </location>
</feature>
<feature type="transmembrane region" description="Helical" evidence="1">
    <location>
        <begin position="436"/>
        <end position="453"/>
    </location>
</feature>
<proteinExistence type="predicted"/>
<feature type="transmembrane region" description="Helical" evidence="1">
    <location>
        <begin position="170"/>
        <end position="189"/>
    </location>
</feature>
<gene>
    <name evidence="3" type="ORF">CR165_16975</name>
</gene>
<feature type="transmembrane region" description="Helical" evidence="1">
    <location>
        <begin position="62"/>
        <end position="82"/>
    </location>
</feature>
<evidence type="ECO:0000256" key="1">
    <source>
        <dbReference type="SAM" id="Phobius"/>
    </source>
</evidence>
<feature type="transmembrane region" description="Helical" evidence="1">
    <location>
        <begin position="389"/>
        <end position="407"/>
    </location>
</feature>
<dbReference type="EMBL" id="PDOA01000012">
    <property type="protein sequence ID" value="PWC27708.1"/>
    <property type="molecule type" value="Genomic_DNA"/>
</dbReference>